<dbReference type="InterPro" id="IPR006059">
    <property type="entry name" value="SBP"/>
</dbReference>
<dbReference type="Gene3D" id="3.40.190.10">
    <property type="entry name" value="Periplasmic binding protein-like II"/>
    <property type="match status" value="2"/>
</dbReference>
<feature type="signal peptide" evidence="5">
    <location>
        <begin position="1"/>
        <end position="28"/>
    </location>
</feature>
<keyword evidence="2" id="KW-0813">Transport</keyword>
<reference evidence="7" key="1">
    <citation type="journal article" date="2019" name="Int. J. Syst. Evol. Microbiol.">
        <title>The Global Catalogue of Microorganisms (GCM) 10K type strain sequencing project: providing services to taxonomists for standard genome sequencing and annotation.</title>
        <authorList>
            <consortium name="The Broad Institute Genomics Platform"/>
            <consortium name="The Broad Institute Genome Sequencing Center for Infectious Disease"/>
            <person name="Wu L."/>
            <person name="Ma J."/>
        </authorList>
    </citation>
    <scope>NUCLEOTIDE SEQUENCE [LARGE SCALE GENOMIC DNA]</scope>
    <source>
        <strain evidence="7">JCM 13006</strain>
    </source>
</reference>
<evidence type="ECO:0000256" key="2">
    <source>
        <dbReference type="ARBA" id="ARBA00022448"/>
    </source>
</evidence>
<dbReference type="Proteomes" id="UP001501752">
    <property type="component" value="Unassembled WGS sequence"/>
</dbReference>
<feature type="chain" id="PRO_5047201953" evidence="5">
    <location>
        <begin position="29"/>
        <end position="418"/>
    </location>
</feature>
<comment type="caution">
    <text evidence="6">The sequence shown here is derived from an EMBL/GenBank/DDBJ whole genome shotgun (WGS) entry which is preliminary data.</text>
</comment>
<evidence type="ECO:0000256" key="1">
    <source>
        <dbReference type="ARBA" id="ARBA00008520"/>
    </source>
</evidence>
<dbReference type="RefSeq" id="WP_345700693.1">
    <property type="nucleotide sequence ID" value="NZ_BAABIS010000001.1"/>
</dbReference>
<dbReference type="EMBL" id="BAABIS010000001">
    <property type="protein sequence ID" value="GAA4877934.1"/>
    <property type="molecule type" value="Genomic_DNA"/>
</dbReference>
<dbReference type="PANTHER" id="PTHR30061:SF50">
    <property type="entry name" value="MALTOSE_MALTODEXTRIN-BINDING PERIPLASMIC PROTEIN"/>
    <property type="match status" value="1"/>
</dbReference>
<proteinExistence type="inferred from homology"/>
<dbReference type="PANTHER" id="PTHR30061">
    <property type="entry name" value="MALTOSE-BINDING PERIPLASMIC PROTEIN"/>
    <property type="match status" value="1"/>
</dbReference>
<evidence type="ECO:0000256" key="3">
    <source>
        <dbReference type="ARBA" id="ARBA00022597"/>
    </source>
</evidence>
<dbReference type="Pfam" id="PF13416">
    <property type="entry name" value="SBP_bac_8"/>
    <property type="match status" value="1"/>
</dbReference>
<comment type="similarity">
    <text evidence="1">Belongs to the bacterial solute-binding protein 1 family.</text>
</comment>
<organism evidence="6 7">
    <name type="scientific">Kitasatospora terrestris</name>
    <dbReference type="NCBI Taxonomy" id="258051"/>
    <lineage>
        <taxon>Bacteria</taxon>
        <taxon>Bacillati</taxon>
        <taxon>Actinomycetota</taxon>
        <taxon>Actinomycetes</taxon>
        <taxon>Kitasatosporales</taxon>
        <taxon>Streptomycetaceae</taxon>
        <taxon>Kitasatospora</taxon>
    </lineage>
</organism>
<protein>
    <submittedName>
        <fullName evidence="6">Extracellular solute-binding protein</fullName>
    </submittedName>
</protein>
<gene>
    <name evidence="6" type="ORF">GCM10023235_67520</name>
</gene>
<dbReference type="PRINTS" id="PR00181">
    <property type="entry name" value="MALTOSEBP"/>
</dbReference>
<dbReference type="InterPro" id="IPR006060">
    <property type="entry name" value="Maltose/Cyclodextrin-bd"/>
</dbReference>
<dbReference type="CDD" id="cd13586">
    <property type="entry name" value="PBP2_Maltose_binding_like"/>
    <property type="match status" value="1"/>
</dbReference>
<sequence>MRRHLALLAGAVCLSLGLSACGSTGAGAGDAAAKDRTLTIWADEKRADVLRPFAEAFAAKKGVRAEVVGIPQNQQQEFVDASKAGRAPDVMVGAHDWIGNLVQNDLIDPVEVLDNRLGDYVDVARRAVTYQGKYYAIPYAVESLVLFRNTALVPEAPRTFDDLVATGETLRKAGKVSQALGYTVSSPDGQAGDTYHMYPLFSSAGGYLFGSDSRGDSDPSDLGVGKPGSVAAFEKIAALGEKGSGVLRNSYSSDSSAAAFLSGKTPFLVSGPWRLSDVRSAGMKYAISPVPGFAGKEPARSFVGVQSFFVASKGKNKDLGQEFVLSTLGNLELADALFKAEPRMPALKEALDHARQGDPDVGAFEQAAAAGVPLPSIPQMSAIWGPFNTLIHQAVKGDPVPPAVAAANKAIKDQLGVR</sequence>
<keyword evidence="4 5" id="KW-0732">Signal</keyword>
<accession>A0ABP9EGV7</accession>
<dbReference type="SUPFAM" id="SSF53850">
    <property type="entry name" value="Periplasmic binding protein-like II"/>
    <property type="match status" value="1"/>
</dbReference>
<evidence type="ECO:0000256" key="5">
    <source>
        <dbReference type="SAM" id="SignalP"/>
    </source>
</evidence>
<evidence type="ECO:0000256" key="4">
    <source>
        <dbReference type="ARBA" id="ARBA00022729"/>
    </source>
</evidence>
<keyword evidence="7" id="KW-1185">Reference proteome</keyword>
<dbReference type="PROSITE" id="PS51257">
    <property type="entry name" value="PROKAR_LIPOPROTEIN"/>
    <property type="match status" value="1"/>
</dbReference>
<keyword evidence="3" id="KW-0762">Sugar transport</keyword>
<evidence type="ECO:0000313" key="7">
    <source>
        <dbReference type="Proteomes" id="UP001501752"/>
    </source>
</evidence>
<evidence type="ECO:0000313" key="6">
    <source>
        <dbReference type="EMBL" id="GAA4877934.1"/>
    </source>
</evidence>
<name>A0ABP9EGV7_9ACTN</name>